<protein>
    <submittedName>
        <fullName evidence="3">Septum formation initiator</fullName>
    </submittedName>
</protein>
<gene>
    <name evidence="3" type="ORF">SAMN05421580_101406</name>
</gene>
<dbReference type="EMBL" id="FTOG01000001">
    <property type="protein sequence ID" value="SIS44956.1"/>
    <property type="molecule type" value="Genomic_DNA"/>
</dbReference>
<feature type="signal peptide" evidence="2">
    <location>
        <begin position="1"/>
        <end position="27"/>
    </location>
</feature>
<dbReference type="Proteomes" id="UP000186221">
    <property type="component" value="Unassembled WGS sequence"/>
</dbReference>
<name>A0A1N7J6U3_9RHOB</name>
<dbReference type="STRING" id="453582.SAMN05421580_101406"/>
<accession>A0A1N7J6U3</accession>
<evidence type="ECO:0000313" key="4">
    <source>
        <dbReference type="Proteomes" id="UP000186221"/>
    </source>
</evidence>
<feature type="chain" id="PRO_5013360553" evidence="2">
    <location>
        <begin position="28"/>
        <end position="98"/>
    </location>
</feature>
<dbReference type="AlphaFoldDB" id="A0A1N7J6U3"/>
<feature type="coiled-coil region" evidence="1">
    <location>
        <begin position="38"/>
        <end position="65"/>
    </location>
</feature>
<dbReference type="OrthoDB" id="7689499at2"/>
<keyword evidence="2" id="KW-0732">Signal</keyword>
<dbReference type="RefSeq" id="WP_076483348.1">
    <property type="nucleotide sequence ID" value="NZ_FTOG01000001.1"/>
</dbReference>
<evidence type="ECO:0000256" key="1">
    <source>
        <dbReference type="SAM" id="Coils"/>
    </source>
</evidence>
<sequence>MFPKGPKVFPFVYYSLAAFLAINFAFAATQGPNGIFRRVQLDADITKAEAERDALLEEHARMANLTRRLSDDYLDLDLLDERAREILGTLRADEIVIR</sequence>
<reference evidence="4" key="1">
    <citation type="submission" date="2017-01" db="EMBL/GenBank/DDBJ databases">
        <authorList>
            <person name="Varghese N."/>
            <person name="Submissions S."/>
        </authorList>
    </citation>
    <scope>NUCLEOTIDE SEQUENCE [LARGE SCALE GENOMIC DNA]</scope>
    <source>
        <strain evidence="4">DSM 19945</strain>
    </source>
</reference>
<organism evidence="3 4">
    <name type="scientific">Rhodobacter aestuarii</name>
    <dbReference type="NCBI Taxonomy" id="453582"/>
    <lineage>
        <taxon>Bacteria</taxon>
        <taxon>Pseudomonadati</taxon>
        <taxon>Pseudomonadota</taxon>
        <taxon>Alphaproteobacteria</taxon>
        <taxon>Rhodobacterales</taxon>
        <taxon>Rhodobacter group</taxon>
        <taxon>Rhodobacter</taxon>
    </lineage>
</organism>
<dbReference type="Pfam" id="PF04977">
    <property type="entry name" value="DivIC"/>
    <property type="match status" value="1"/>
</dbReference>
<keyword evidence="4" id="KW-1185">Reference proteome</keyword>
<proteinExistence type="predicted"/>
<dbReference type="InterPro" id="IPR007060">
    <property type="entry name" value="FtsL/DivIC"/>
</dbReference>
<evidence type="ECO:0000313" key="3">
    <source>
        <dbReference type="EMBL" id="SIS44956.1"/>
    </source>
</evidence>
<keyword evidence="1" id="KW-0175">Coiled coil</keyword>
<evidence type="ECO:0000256" key="2">
    <source>
        <dbReference type="SAM" id="SignalP"/>
    </source>
</evidence>